<keyword evidence="6" id="KW-1185">Reference proteome</keyword>
<comment type="caution">
    <text evidence="5">The sequence shown here is derived from an EMBL/GenBank/DDBJ whole genome shotgun (WGS) entry which is preliminary data.</text>
</comment>
<evidence type="ECO:0000256" key="1">
    <source>
        <dbReference type="SAM" id="MobiDB-lite"/>
    </source>
</evidence>
<dbReference type="PANTHER" id="PTHR43143:SF5">
    <property type="entry name" value="SECRETED PROTEIN"/>
    <property type="match status" value="1"/>
</dbReference>
<evidence type="ECO:0000256" key="3">
    <source>
        <dbReference type="SAM" id="SignalP"/>
    </source>
</evidence>
<dbReference type="InterPro" id="IPR004843">
    <property type="entry name" value="Calcineurin-like_PHP"/>
</dbReference>
<evidence type="ECO:0000259" key="4">
    <source>
        <dbReference type="PROSITE" id="PS51841"/>
    </source>
</evidence>
<evidence type="ECO:0000313" key="6">
    <source>
        <dbReference type="Proteomes" id="UP001165068"/>
    </source>
</evidence>
<sequence length="1623" mass="171356">MPHTPLRRIGAGTVAAVITAVLCTSALPLAAAPAFAEDAVSTPVPTPGATESPTPAETPTPTETPDAPTPQPTQDPEPAPTGTPTPGATSPAETPAPEQTPEPDAAIARISGTSGNAGEHWPLAITEINGDNDGADTYEFLEVANTTDQPIDLDAAGVQFRYHTSQWNTGAVQPLIHLDGEDDAPAVIPAGGVAVLWMNYAEGDARRSLTKDQFRAFYGMQDADVPIIRFGPQGGFANSGNRGFSITDAGGTTLMRAWVPADDGDGSTPWNAQFGVPDQTDSVDARILAHDVTGATAAPTPGAITTEQITSRLIKPTDPSSEGPLLQITEVAPDTANVAGSDAYEYIELYNASDAPIDFGDYVLSYLSTDNDLTDPKALASTLWPAGPGEPTIEPGATMVLWIQNPAVMSAGLTVADFNTAFGSDLTLGESILTIQSGGMANGGSRGLQLMTKSGHVISRAFYFDDAQTTSSTAIQYAWNPGDPAAAWKPADPSGVTQTMLGLAAPTPGAVTEAQVAPTSVAYPAPGSAPKIVDLTGGSELPDSGNVELGFDITDDVLVRRVTLTLKDSLGATDVRDLTFGSGDRYQYAIPAVDVYGKRWIEYTVTAGDGSQVTTLGPVRIALDDSPVDPVRLNVADGQFVNAQTPLVGTTDGDPGALQVGIDGEPAGETVPSLERAPKFAIDATSTDSFFRNGIKLGDNVLKIFDEGYYDRIVTVDADVPVEEVVRGEKLTLGVYAGTKAWPEPNLDENNDDFTMMNPRLALPDGRVLRPTTCAGAGEGKELVERACPADAAERIALSDANLVYILFTFTLPDDAFDSVSTTWDTTAVADGEHVITASEGDRTATRTVIVDNTAPRIESTVTDGSQYRGDFTIDASVTDEGSGFKSVSATLDEQDITLPLQTSSLTLTPGDHTAVITASDSVGNISTSTVTFSTADEKPHTTLISPDDGAKIDADQVDLVASPGSNVDDRLELCFAEGYRFVPTDAQVHVASGTTTDSRSTERGDARALSADELARITRMDGIEVAETSGTALPYQLFTVDVPANAKDGSDVRVAWEGSANADAKVLLYVQTAKGDWNEVDRYVTTGGAPTSFTLDAQVPVTGNARDGKVTFLVQHSEGWAATGRSGRDSQTTPYNPGATPRDQYDFTLAWESDTQYYNSNEGKRAGTGGTDAWYRHQLNINRFLIDRRDELNLQYVAHTGDIVDNQDQDYQWRNADDAYRMLDEAGVPYGVLAGNHDVGHFEGNYGPYSSYFGEKRFAQNPWYGGSYKDNRGHFDLVSADGVDLLVLYIGWPDPNDTVSNSEDIAWMNSVIRQFPERKVMINLHEFMLTTGGLGPFPQRIYDEVVAPNSNVIAVGSGHYHDAYTRLDEFDDDGDGVADRTVTSMLFDYQALPEGGQGYLRLLHFDNTNGRIIVRTYSPSLDDFDSDEASLNSPAGMQEFEIPYAAGGIRPAQKTLSTDSFRADVLTANRIGCVQDVVSGEKTSVTWKDLTSGAAPGQASARARLAAATPAKRGWYVRTTGPYGGVEYTEVRTFTATGASTDPTDPGEGGNTPGGGNGGTGPGQGGNGGGGDGHGNGRPGATRPGDLATTGGSALWPIGLAAGALLAVTVGGILVRRGRRDA</sequence>
<accession>A0ABQ5NDT7</accession>
<feature type="compositionally biased region" description="Gly residues" evidence="1">
    <location>
        <begin position="1548"/>
        <end position="1579"/>
    </location>
</feature>
<name>A0ABQ5NDT7_9MICO</name>
<feature type="transmembrane region" description="Helical" evidence="2">
    <location>
        <begin position="1595"/>
        <end position="1616"/>
    </location>
</feature>
<gene>
    <name evidence="5" type="ORF">MIAR_05050</name>
</gene>
<feature type="signal peptide" evidence="3">
    <location>
        <begin position="1"/>
        <end position="36"/>
    </location>
</feature>
<feature type="region of interest" description="Disordered" evidence="1">
    <location>
        <begin position="1538"/>
        <end position="1589"/>
    </location>
</feature>
<organism evidence="5 6">
    <name type="scientific">Microbacterium arabinogalactanolyticum</name>
    <dbReference type="NCBI Taxonomy" id="69365"/>
    <lineage>
        <taxon>Bacteria</taxon>
        <taxon>Bacillati</taxon>
        <taxon>Actinomycetota</taxon>
        <taxon>Actinomycetes</taxon>
        <taxon>Micrococcales</taxon>
        <taxon>Microbacteriaceae</taxon>
        <taxon>Microbacterium</taxon>
    </lineage>
</organism>
<evidence type="ECO:0000256" key="2">
    <source>
        <dbReference type="SAM" id="Phobius"/>
    </source>
</evidence>
<dbReference type="PROSITE" id="PS51841">
    <property type="entry name" value="LTD"/>
    <property type="match status" value="1"/>
</dbReference>
<feature type="region of interest" description="Disordered" evidence="1">
    <location>
        <begin position="40"/>
        <end position="102"/>
    </location>
</feature>
<feature type="compositionally biased region" description="Low complexity" evidence="1">
    <location>
        <begin position="84"/>
        <end position="102"/>
    </location>
</feature>
<dbReference type="EMBL" id="BRZC01000003">
    <property type="protein sequence ID" value="GLC83917.1"/>
    <property type="molecule type" value="Genomic_DNA"/>
</dbReference>
<feature type="compositionally biased region" description="Low complexity" evidence="1">
    <location>
        <begin position="47"/>
        <end position="66"/>
    </location>
</feature>
<dbReference type="RefSeq" id="WP_285630819.1">
    <property type="nucleotide sequence ID" value="NZ_BAAAUK010000003.1"/>
</dbReference>
<keyword evidence="2" id="KW-1133">Transmembrane helix</keyword>
<proteinExistence type="predicted"/>
<feature type="chain" id="PRO_5047360962" description="LTD domain-containing protein" evidence="3">
    <location>
        <begin position="37"/>
        <end position="1623"/>
    </location>
</feature>
<dbReference type="InterPro" id="IPR029052">
    <property type="entry name" value="Metallo-depent_PP-like"/>
</dbReference>
<dbReference type="InterPro" id="IPR051918">
    <property type="entry name" value="STPP_CPPED1"/>
</dbReference>
<evidence type="ECO:0000313" key="5">
    <source>
        <dbReference type="EMBL" id="GLC83917.1"/>
    </source>
</evidence>
<feature type="compositionally biased region" description="Pro residues" evidence="1">
    <location>
        <begin position="67"/>
        <end position="83"/>
    </location>
</feature>
<dbReference type="Gene3D" id="3.60.21.10">
    <property type="match status" value="1"/>
</dbReference>
<reference evidence="5" key="1">
    <citation type="submission" date="2022-08" db="EMBL/GenBank/DDBJ databases">
        <title>Draft genome sequence of Microbacterium arabinogalactanolyticum JCM 9171.</title>
        <authorList>
            <person name="Fujita K."/>
            <person name="Ishiwata A."/>
            <person name="Fushinobu S."/>
        </authorList>
    </citation>
    <scope>NUCLEOTIDE SEQUENCE</scope>
    <source>
        <strain evidence="5">JCM 9171</strain>
    </source>
</reference>
<feature type="domain" description="LTD" evidence="4">
    <location>
        <begin position="318"/>
        <end position="481"/>
    </location>
</feature>
<feature type="region of interest" description="Disordered" evidence="1">
    <location>
        <begin position="1123"/>
        <end position="1144"/>
    </location>
</feature>
<keyword evidence="2" id="KW-0812">Transmembrane</keyword>
<keyword evidence="2" id="KW-0472">Membrane</keyword>
<dbReference type="Pfam" id="PF00932">
    <property type="entry name" value="LTD"/>
    <property type="match status" value="1"/>
</dbReference>
<dbReference type="Proteomes" id="UP001165068">
    <property type="component" value="Unassembled WGS sequence"/>
</dbReference>
<dbReference type="InterPro" id="IPR001322">
    <property type="entry name" value="Lamin_tail_dom"/>
</dbReference>
<dbReference type="Pfam" id="PF00149">
    <property type="entry name" value="Metallophos"/>
    <property type="match status" value="1"/>
</dbReference>
<dbReference type="SUPFAM" id="SSF56300">
    <property type="entry name" value="Metallo-dependent phosphatases"/>
    <property type="match status" value="1"/>
</dbReference>
<dbReference type="PANTHER" id="PTHR43143">
    <property type="entry name" value="METALLOPHOSPHOESTERASE, CALCINEURIN SUPERFAMILY"/>
    <property type="match status" value="1"/>
</dbReference>
<keyword evidence="3" id="KW-0732">Signal</keyword>
<protein>
    <recommendedName>
        <fullName evidence="4">LTD domain-containing protein</fullName>
    </recommendedName>
</protein>